<gene>
    <name evidence="2" type="ORF">QBC37DRAFT_435100</name>
</gene>
<name>A0AAN6XT04_9PEZI</name>
<keyword evidence="1" id="KW-0732">Signal</keyword>
<feature type="signal peptide" evidence="1">
    <location>
        <begin position="1"/>
        <end position="22"/>
    </location>
</feature>
<accession>A0AAN6XT04</accession>
<proteinExistence type="predicted"/>
<sequence length="77" mass="8451">MTRTATTIILSVIAFLASQTIAREEGICSVVTNRCFINGVAYHCSQEEGNQCSEEGYCYKGYLQGPHGNQTPWIVCS</sequence>
<feature type="chain" id="PRO_5042889907" evidence="1">
    <location>
        <begin position="23"/>
        <end position="77"/>
    </location>
</feature>
<keyword evidence="3" id="KW-1185">Reference proteome</keyword>
<evidence type="ECO:0000313" key="2">
    <source>
        <dbReference type="EMBL" id="KAK4206344.1"/>
    </source>
</evidence>
<evidence type="ECO:0000313" key="3">
    <source>
        <dbReference type="Proteomes" id="UP001301769"/>
    </source>
</evidence>
<dbReference type="EMBL" id="MU858436">
    <property type="protein sequence ID" value="KAK4206344.1"/>
    <property type="molecule type" value="Genomic_DNA"/>
</dbReference>
<dbReference type="Proteomes" id="UP001301769">
    <property type="component" value="Unassembled WGS sequence"/>
</dbReference>
<organism evidence="2 3">
    <name type="scientific">Rhypophila decipiens</name>
    <dbReference type="NCBI Taxonomy" id="261697"/>
    <lineage>
        <taxon>Eukaryota</taxon>
        <taxon>Fungi</taxon>
        <taxon>Dikarya</taxon>
        <taxon>Ascomycota</taxon>
        <taxon>Pezizomycotina</taxon>
        <taxon>Sordariomycetes</taxon>
        <taxon>Sordariomycetidae</taxon>
        <taxon>Sordariales</taxon>
        <taxon>Naviculisporaceae</taxon>
        <taxon>Rhypophila</taxon>
    </lineage>
</organism>
<comment type="caution">
    <text evidence="2">The sequence shown here is derived from an EMBL/GenBank/DDBJ whole genome shotgun (WGS) entry which is preliminary data.</text>
</comment>
<reference evidence="2" key="2">
    <citation type="submission" date="2023-05" db="EMBL/GenBank/DDBJ databases">
        <authorList>
            <consortium name="Lawrence Berkeley National Laboratory"/>
            <person name="Steindorff A."/>
            <person name="Hensen N."/>
            <person name="Bonometti L."/>
            <person name="Westerberg I."/>
            <person name="Brannstrom I.O."/>
            <person name="Guillou S."/>
            <person name="Cros-Aarteil S."/>
            <person name="Calhoun S."/>
            <person name="Haridas S."/>
            <person name="Kuo A."/>
            <person name="Mondo S."/>
            <person name="Pangilinan J."/>
            <person name="Riley R."/>
            <person name="Labutti K."/>
            <person name="Andreopoulos B."/>
            <person name="Lipzen A."/>
            <person name="Chen C."/>
            <person name="Yanf M."/>
            <person name="Daum C."/>
            <person name="Ng V."/>
            <person name="Clum A."/>
            <person name="Ohm R."/>
            <person name="Martin F."/>
            <person name="Silar P."/>
            <person name="Natvig D."/>
            <person name="Lalanne C."/>
            <person name="Gautier V."/>
            <person name="Ament-Velasquez S.L."/>
            <person name="Kruys A."/>
            <person name="Hutchinson M.I."/>
            <person name="Powell A.J."/>
            <person name="Barry K."/>
            <person name="Miller A.N."/>
            <person name="Grigoriev I.V."/>
            <person name="Debuchy R."/>
            <person name="Gladieux P."/>
            <person name="Thoren M.H."/>
            <person name="Johannesson H."/>
        </authorList>
    </citation>
    <scope>NUCLEOTIDE SEQUENCE</scope>
    <source>
        <strain evidence="2">PSN293</strain>
    </source>
</reference>
<reference evidence="2" key="1">
    <citation type="journal article" date="2023" name="Mol. Phylogenet. Evol.">
        <title>Genome-scale phylogeny and comparative genomics of the fungal order Sordariales.</title>
        <authorList>
            <person name="Hensen N."/>
            <person name="Bonometti L."/>
            <person name="Westerberg I."/>
            <person name="Brannstrom I.O."/>
            <person name="Guillou S."/>
            <person name="Cros-Aarteil S."/>
            <person name="Calhoun S."/>
            <person name="Haridas S."/>
            <person name="Kuo A."/>
            <person name="Mondo S."/>
            <person name="Pangilinan J."/>
            <person name="Riley R."/>
            <person name="LaButti K."/>
            <person name="Andreopoulos B."/>
            <person name="Lipzen A."/>
            <person name="Chen C."/>
            <person name="Yan M."/>
            <person name="Daum C."/>
            <person name="Ng V."/>
            <person name="Clum A."/>
            <person name="Steindorff A."/>
            <person name="Ohm R.A."/>
            <person name="Martin F."/>
            <person name="Silar P."/>
            <person name="Natvig D.O."/>
            <person name="Lalanne C."/>
            <person name="Gautier V."/>
            <person name="Ament-Velasquez S.L."/>
            <person name="Kruys A."/>
            <person name="Hutchinson M.I."/>
            <person name="Powell A.J."/>
            <person name="Barry K."/>
            <person name="Miller A.N."/>
            <person name="Grigoriev I.V."/>
            <person name="Debuchy R."/>
            <person name="Gladieux P."/>
            <person name="Hiltunen Thoren M."/>
            <person name="Johannesson H."/>
        </authorList>
    </citation>
    <scope>NUCLEOTIDE SEQUENCE</scope>
    <source>
        <strain evidence="2">PSN293</strain>
    </source>
</reference>
<dbReference type="AlphaFoldDB" id="A0AAN6XT04"/>
<evidence type="ECO:0000256" key="1">
    <source>
        <dbReference type="SAM" id="SignalP"/>
    </source>
</evidence>
<protein>
    <submittedName>
        <fullName evidence="2">Uncharacterized protein</fullName>
    </submittedName>
</protein>